<dbReference type="InterPro" id="IPR036102">
    <property type="entry name" value="OsmC/Ohrsf"/>
</dbReference>
<reference evidence="1 2" key="1">
    <citation type="submission" date="2013-09" db="EMBL/GenBank/DDBJ databases">
        <title>Whole genome shotgun sequence of Novosphingobium tardaugens NBRC 16725.</title>
        <authorList>
            <person name="Isaki S."/>
            <person name="Hosoyama A."/>
            <person name="Tsuchikane K."/>
            <person name="Katsumata H."/>
            <person name="Ando Y."/>
            <person name="Yamazaki S."/>
            <person name="Fujita N."/>
        </authorList>
    </citation>
    <scope>NUCLEOTIDE SEQUENCE [LARGE SCALE GENOMIC DNA]</scope>
    <source>
        <strain evidence="1 2">NBRC 16725</strain>
    </source>
</reference>
<dbReference type="AlphaFoldDB" id="U2ZUP6"/>
<organism evidence="1 2">
    <name type="scientific">Caenibius tardaugens NBRC 16725</name>
    <dbReference type="NCBI Taxonomy" id="1219035"/>
    <lineage>
        <taxon>Bacteria</taxon>
        <taxon>Pseudomonadati</taxon>
        <taxon>Pseudomonadota</taxon>
        <taxon>Alphaproteobacteria</taxon>
        <taxon>Sphingomonadales</taxon>
        <taxon>Erythrobacteraceae</taxon>
        <taxon>Caenibius</taxon>
    </lineage>
</organism>
<dbReference type="RefSeq" id="WP_021690011.1">
    <property type="nucleotide sequence ID" value="NZ_BASZ01000005.1"/>
</dbReference>
<evidence type="ECO:0000313" key="2">
    <source>
        <dbReference type="Proteomes" id="UP000016568"/>
    </source>
</evidence>
<dbReference type="Gene3D" id="3.30.300.20">
    <property type="match status" value="1"/>
</dbReference>
<comment type="caution">
    <text evidence="1">The sequence shown here is derived from an EMBL/GenBank/DDBJ whole genome shotgun (WGS) entry which is preliminary data.</text>
</comment>
<dbReference type="InterPro" id="IPR019904">
    <property type="entry name" value="Peroxiredoxin_OsmC"/>
</dbReference>
<dbReference type="GO" id="GO:0004601">
    <property type="term" value="F:peroxidase activity"/>
    <property type="evidence" value="ECO:0007669"/>
    <property type="project" value="UniProtKB-KW"/>
</dbReference>
<dbReference type="eggNOG" id="COG1764">
    <property type="taxonomic scope" value="Bacteria"/>
</dbReference>
<keyword evidence="1" id="KW-0575">Peroxidase</keyword>
<keyword evidence="1" id="KW-0560">Oxidoreductase</keyword>
<dbReference type="GO" id="GO:0006979">
    <property type="term" value="P:response to oxidative stress"/>
    <property type="evidence" value="ECO:0007669"/>
    <property type="project" value="InterPro"/>
</dbReference>
<protein>
    <submittedName>
        <fullName evidence="1">Hydroperoxide peroxidase</fullName>
    </submittedName>
</protein>
<dbReference type="InterPro" id="IPR052707">
    <property type="entry name" value="OsmC_Ohr_Peroxiredoxin"/>
</dbReference>
<dbReference type="Pfam" id="PF02566">
    <property type="entry name" value="OsmC"/>
    <property type="match status" value="1"/>
</dbReference>
<dbReference type="KEGG" id="ntd:EGO55_11335"/>
<gene>
    <name evidence="1" type="primary">osmC</name>
    <name evidence="1" type="ORF">NT2_05_00250</name>
</gene>
<dbReference type="EMBL" id="BASZ01000005">
    <property type="protein sequence ID" value="GAD49104.1"/>
    <property type="molecule type" value="Genomic_DNA"/>
</dbReference>
<dbReference type="NCBIfam" id="TIGR03562">
    <property type="entry name" value="osmo_induc_OsmC"/>
    <property type="match status" value="1"/>
</dbReference>
<sequence length="144" mass="15114">MAITKTGSAKYEGLGKDGVGHVSTGSGALNNQPYGFKTRFEDGVGTNPEELVAAAHASCFTMALSFALNRAGFTDGTLDTRAKVTLDKDDSGFRVTRSDLTLDAHVPGIDRAQFDDIAAEAKANCPISKLLNAEISLDIASFKG</sequence>
<evidence type="ECO:0000313" key="1">
    <source>
        <dbReference type="EMBL" id="GAD49104.1"/>
    </source>
</evidence>
<dbReference type="PANTHER" id="PTHR42830:SF1">
    <property type="entry name" value="OSMOTICALLY INDUCIBLE FAMILY PROTEIN"/>
    <property type="match status" value="1"/>
</dbReference>
<name>U2ZUP6_9SPHN</name>
<proteinExistence type="predicted"/>
<dbReference type="PANTHER" id="PTHR42830">
    <property type="entry name" value="OSMOTICALLY INDUCIBLE FAMILY PROTEIN"/>
    <property type="match status" value="1"/>
</dbReference>
<dbReference type="OrthoDB" id="9807532at2"/>
<dbReference type="Proteomes" id="UP000016568">
    <property type="component" value="Unassembled WGS sequence"/>
</dbReference>
<accession>U2ZUP6</accession>
<keyword evidence="2" id="KW-1185">Reference proteome</keyword>
<dbReference type="InterPro" id="IPR003718">
    <property type="entry name" value="OsmC/Ohr_fam"/>
</dbReference>
<dbReference type="InterPro" id="IPR015946">
    <property type="entry name" value="KH_dom-like_a/b"/>
</dbReference>
<dbReference type="SUPFAM" id="SSF82784">
    <property type="entry name" value="OsmC-like"/>
    <property type="match status" value="1"/>
</dbReference>